<dbReference type="AlphaFoldDB" id="A0A1A8ZMN8"/>
<evidence type="ECO:0000313" key="1">
    <source>
        <dbReference type="EMBL" id="SBT39801.1"/>
    </source>
</evidence>
<evidence type="ECO:0000313" key="3">
    <source>
        <dbReference type="Proteomes" id="UP000078550"/>
    </source>
</evidence>
<reference evidence="3 4" key="1">
    <citation type="submission" date="2016-05" db="EMBL/GenBank/DDBJ databases">
        <authorList>
            <person name="Naeem Raeece"/>
        </authorList>
    </citation>
    <scope>NUCLEOTIDE SEQUENCE [LARGE SCALE GENOMIC DNA]</scope>
</reference>
<dbReference type="EMBL" id="FLRE01000177">
    <property type="protein sequence ID" value="SBT45153.1"/>
    <property type="molecule type" value="Genomic_DNA"/>
</dbReference>
<sequence length="151" mass="17461">MWRQNNSLPRQSLVASLFNSLPIRQIAETTVIRWKKKKKIWKKIGKKRVGKGETGKRKGTLRCCKNLPIPFNTSLAHLTILTHTLWDYMEKRALHISKREIKPSEGGKGNTQGEEQHCSFITIKNYKYELKKFALSSYNCTCNGAKHFARV</sequence>
<dbReference type="Proteomes" id="UP000078555">
    <property type="component" value="Unassembled WGS sequence"/>
</dbReference>
<accession>A0A1A8ZMN8</accession>
<protein>
    <submittedName>
        <fullName evidence="2">Uncharacterized protein</fullName>
    </submittedName>
</protein>
<reference evidence="2" key="2">
    <citation type="submission" date="2016-05" db="EMBL/GenBank/DDBJ databases">
        <authorList>
            <person name="Lavstsen T."/>
            <person name="Jespersen J.S."/>
        </authorList>
    </citation>
    <scope>NUCLEOTIDE SEQUENCE [LARGE SCALE GENOMIC DNA]</scope>
</reference>
<dbReference type="Proteomes" id="UP000078550">
    <property type="component" value="Unassembled WGS sequence"/>
</dbReference>
<name>A0A1A8ZMN8_PLAOA</name>
<keyword evidence="4" id="KW-1185">Reference proteome</keyword>
<evidence type="ECO:0000313" key="4">
    <source>
        <dbReference type="Proteomes" id="UP000078555"/>
    </source>
</evidence>
<proteinExistence type="predicted"/>
<gene>
    <name evidence="1" type="ORF">POVWA1_040810</name>
    <name evidence="2" type="ORF">POVWA2_049340</name>
</gene>
<dbReference type="EMBL" id="FLRD01000112">
    <property type="protein sequence ID" value="SBT39801.1"/>
    <property type="molecule type" value="Genomic_DNA"/>
</dbReference>
<evidence type="ECO:0000313" key="2">
    <source>
        <dbReference type="EMBL" id="SBT45153.1"/>
    </source>
</evidence>
<organism evidence="2 3">
    <name type="scientific">Plasmodium ovale wallikeri</name>
    <dbReference type="NCBI Taxonomy" id="864142"/>
    <lineage>
        <taxon>Eukaryota</taxon>
        <taxon>Sar</taxon>
        <taxon>Alveolata</taxon>
        <taxon>Apicomplexa</taxon>
        <taxon>Aconoidasida</taxon>
        <taxon>Haemosporida</taxon>
        <taxon>Plasmodiidae</taxon>
        <taxon>Plasmodium</taxon>
        <taxon>Plasmodium (Plasmodium)</taxon>
    </lineage>
</organism>